<dbReference type="AlphaFoldDB" id="F3YXE4"/>
<gene>
    <name evidence="1" type="ORF">Desaf_3435</name>
</gene>
<keyword evidence="2" id="KW-1185">Reference proteome</keyword>
<reference evidence="1 2" key="1">
    <citation type="journal article" date="2011" name="J. Bacteriol.">
        <title>Genome sequence of the mercury-methylating and pleomorphic Desulfovibrio africanus Strain Walvis Bay.</title>
        <authorList>
            <person name="Brown S.D."/>
            <person name="Wall J.D."/>
            <person name="Kucken A.M."/>
            <person name="Gilmour C.C."/>
            <person name="Podar M."/>
            <person name="Brandt C.C."/>
            <person name="Teshima H."/>
            <person name="Detter J.C."/>
            <person name="Han C.S."/>
            <person name="Land M.L."/>
            <person name="Lucas S."/>
            <person name="Han J."/>
            <person name="Pennacchio L."/>
            <person name="Nolan M."/>
            <person name="Pitluck S."/>
            <person name="Woyke T."/>
            <person name="Goodwin L."/>
            <person name="Palumbo A.V."/>
            <person name="Elias D.A."/>
        </authorList>
    </citation>
    <scope>NUCLEOTIDE SEQUENCE [LARGE SCALE GENOMIC DNA]</scope>
    <source>
        <strain evidence="1 2">Walvis Bay</strain>
    </source>
</reference>
<accession>F3YXE4</accession>
<dbReference type="RefSeq" id="WP_014261335.1">
    <property type="nucleotide sequence ID" value="NC_016629.1"/>
</dbReference>
<dbReference type="EMBL" id="CP003221">
    <property type="protein sequence ID" value="EGJ51721.1"/>
    <property type="molecule type" value="Genomic_DNA"/>
</dbReference>
<organism evidence="1 2">
    <name type="scientific">Desulfocurvibacter africanus subsp. africanus str. Walvis Bay</name>
    <dbReference type="NCBI Taxonomy" id="690850"/>
    <lineage>
        <taxon>Bacteria</taxon>
        <taxon>Pseudomonadati</taxon>
        <taxon>Thermodesulfobacteriota</taxon>
        <taxon>Desulfovibrionia</taxon>
        <taxon>Desulfovibrionales</taxon>
        <taxon>Desulfovibrionaceae</taxon>
        <taxon>Desulfocurvibacter</taxon>
    </lineage>
</organism>
<dbReference type="Proteomes" id="UP000007844">
    <property type="component" value="Chromosome"/>
</dbReference>
<evidence type="ECO:0000313" key="2">
    <source>
        <dbReference type="Proteomes" id="UP000007844"/>
    </source>
</evidence>
<dbReference type="KEGG" id="daf:Desaf_3435"/>
<name>F3YXE4_DESAF</name>
<evidence type="ECO:0000313" key="1">
    <source>
        <dbReference type="EMBL" id="EGJ51721.1"/>
    </source>
</evidence>
<proteinExistence type="predicted"/>
<dbReference type="STRING" id="690850.Desaf_3435"/>
<protein>
    <submittedName>
        <fullName evidence="1">Uncharacterized protein</fullName>
    </submittedName>
</protein>
<sequence>MPEWALAGEVDPAELGSYKSTTIATVGPPAAQPSMGVAPVEAQQPGGEWEFAGVVGGTEDDAEAVRKAGNVFGTVQAVNQERSRFGLPSITEADLPDRSGLLGRVKDLGSGIYEAVVDRFPEDVARMWRGGDVYLNGDSWADRTIEENRRDRAMRLPSRQYASGDIAAKSLHDGPASMASSVILGLGGAALGTPGGPIGQAIGAAALTGPAYYRLAKDSFIEQVREHVQSLNINLSPQQWEQIKADIDDKATKYGLWEAGPELLSQAFTAGLLKGAAGPVLSRVLGFKAMSNQLAKSAVARTMAKLGAEVAEEELTGGLTYYGQAGIERDAGLRQTEPTLGEFAREQAGPVAYGSLLQGRGMDLAHKVAGHRQRQTQPVQAQPTQVQTQPQVQLLPANPAPFATAGELGLLPEGQDFADTPTVPQLTFEQEIIQGRQRLRSNVEDILREGRESYQRNVR</sequence>
<dbReference type="HOGENOM" id="CLU_595458_0_0_7"/>